<dbReference type="InterPro" id="IPR013103">
    <property type="entry name" value="RVT_2"/>
</dbReference>
<gene>
    <name evidence="2" type="ORF">Tci_016858</name>
</gene>
<evidence type="ECO:0000313" key="2">
    <source>
        <dbReference type="EMBL" id="GEU44880.1"/>
    </source>
</evidence>
<accession>A0A6L2K7X5</accession>
<proteinExistence type="predicted"/>
<protein>
    <submittedName>
        <fullName evidence="2">Copia protein</fullName>
    </submittedName>
</protein>
<name>A0A6L2K7X5_TANCI</name>
<evidence type="ECO:0000259" key="1">
    <source>
        <dbReference type="Pfam" id="PF07727"/>
    </source>
</evidence>
<sequence length="139" mass="15905">MKLDKPFGKTIIGLKWVFRNKMDKEGVVTKNKARLVAKGYKQEEGIDYDETFAPGARLEAIRIFLAYASYMGFTMYQMDVKSTFLNGKISEEVYVEQSPRFESNLLKKYDLADYALVKCPMLPPNNLGPDESRISVNET</sequence>
<dbReference type="EMBL" id="BKCJ010001906">
    <property type="protein sequence ID" value="GEU44880.1"/>
    <property type="molecule type" value="Genomic_DNA"/>
</dbReference>
<dbReference type="Pfam" id="PF07727">
    <property type="entry name" value="RVT_2"/>
    <property type="match status" value="1"/>
</dbReference>
<organism evidence="2">
    <name type="scientific">Tanacetum cinerariifolium</name>
    <name type="common">Dalmatian daisy</name>
    <name type="synonym">Chrysanthemum cinerariifolium</name>
    <dbReference type="NCBI Taxonomy" id="118510"/>
    <lineage>
        <taxon>Eukaryota</taxon>
        <taxon>Viridiplantae</taxon>
        <taxon>Streptophyta</taxon>
        <taxon>Embryophyta</taxon>
        <taxon>Tracheophyta</taxon>
        <taxon>Spermatophyta</taxon>
        <taxon>Magnoliopsida</taxon>
        <taxon>eudicotyledons</taxon>
        <taxon>Gunneridae</taxon>
        <taxon>Pentapetalae</taxon>
        <taxon>asterids</taxon>
        <taxon>campanulids</taxon>
        <taxon>Asterales</taxon>
        <taxon>Asteraceae</taxon>
        <taxon>Asteroideae</taxon>
        <taxon>Anthemideae</taxon>
        <taxon>Anthemidinae</taxon>
        <taxon>Tanacetum</taxon>
    </lineage>
</organism>
<comment type="caution">
    <text evidence="2">The sequence shown here is derived from an EMBL/GenBank/DDBJ whole genome shotgun (WGS) entry which is preliminary data.</text>
</comment>
<feature type="domain" description="Reverse transcriptase Ty1/copia-type" evidence="1">
    <location>
        <begin position="4"/>
        <end position="104"/>
    </location>
</feature>
<reference evidence="2" key="1">
    <citation type="journal article" date="2019" name="Sci. Rep.">
        <title>Draft genome of Tanacetum cinerariifolium, the natural source of mosquito coil.</title>
        <authorList>
            <person name="Yamashiro T."/>
            <person name="Shiraishi A."/>
            <person name="Satake H."/>
            <person name="Nakayama K."/>
        </authorList>
    </citation>
    <scope>NUCLEOTIDE SEQUENCE</scope>
</reference>
<dbReference type="AlphaFoldDB" id="A0A6L2K7X5"/>